<feature type="region of interest" description="Disordered" evidence="5">
    <location>
        <begin position="112"/>
        <end position="218"/>
    </location>
</feature>
<organism evidence="7 8">
    <name type="scientific">Coemansia aciculifera</name>
    <dbReference type="NCBI Taxonomy" id="417176"/>
    <lineage>
        <taxon>Eukaryota</taxon>
        <taxon>Fungi</taxon>
        <taxon>Fungi incertae sedis</taxon>
        <taxon>Zoopagomycota</taxon>
        <taxon>Kickxellomycotina</taxon>
        <taxon>Kickxellomycetes</taxon>
        <taxon>Kickxellales</taxon>
        <taxon>Kickxellaceae</taxon>
        <taxon>Coemansia</taxon>
    </lineage>
</organism>
<comment type="caution">
    <text evidence="7">The sequence shown here is derived from an EMBL/GenBank/DDBJ whole genome shotgun (WGS) entry which is preliminary data.</text>
</comment>
<evidence type="ECO:0000313" key="8">
    <source>
        <dbReference type="Proteomes" id="UP001140074"/>
    </source>
</evidence>
<feature type="region of interest" description="Disordered" evidence="5">
    <location>
        <begin position="618"/>
        <end position="646"/>
    </location>
</feature>
<feature type="domain" description="TPX2 C-terminal" evidence="6">
    <location>
        <begin position="500"/>
        <end position="544"/>
    </location>
</feature>
<feature type="domain" description="TPX2 C-terminal" evidence="6">
    <location>
        <begin position="551"/>
        <end position="623"/>
    </location>
</feature>
<evidence type="ECO:0000256" key="2">
    <source>
        <dbReference type="ARBA" id="ARBA00005885"/>
    </source>
</evidence>
<evidence type="ECO:0000259" key="6">
    <source>
        <dbReference type="Pfam" id="PF06886"/>
    </source>
</evidence>
<feature type="compositionally biased region" description="Basic and acidic residues" evidence="5">
    <location>
        <begin position="164"/>
        <end position="180"/>
    </location>
</feature>
<accession>A0A9W8IJE1</accession>
<dbReference type="Proteomes" id="UP001140074">
    <property type="component" value="Unassembled WGS sequence"/>
</dbReference>
<dbReference type="GO" id="GO:0005874">
    <property type="term" value="C:microtubule"/>
    <property type="evidence" value="ECO:0007669"/>
    <property type="project" value="InterPro"/>
</dbReference>
<dbReference type="EMBL" id="JANBUY010000115">
    <property type="protein sequence ID" value="KAJ2863647.1"/>
    <property type="molecule type" value="Genomic_DNA"/>
</dbReference>
<feature type="compositionally biased region" description="Polar residues" evidence="5">
    <location>
        <begin position="626"/>
        <end position="646"/>
    </location>
</feature>
<comment type="similarity">
    <text evidence="2">Belongs to the TPX2 family.</text>
</comment>
<keyword evidence="3" id="KW-0963">Cytoplasm</keyword>
<evidence type="ECO:0000256" key="3">
    <source>
        <dbReference type="ARBA" id="ARBA00022490"/>
    </source>
</evidence>
<evidence type="ECO:0000256" key="4">
    <source>
        <dbReference type="ARBA" id="ARBA00023212"/>
    </source>
</evidence>
<reference evidence="7" key="1">
    <citation type="submission" date="2022-07" db="EMBL/GenBank/DDBJ databases">
        <title>Phylogenomic reconstructions and comparative analyses of Kickxellomycotina fungi.</title>
        <authorList>
            <person name="Reynolds N.K."/>
            <person name="Stajich J.E."/>
            <person name="Barry K."/>
            <person name="Grigoriev I.V."/>
            <person name="Crous P."/>
            <person name="Smith M.E."/>
        </authorList>
    </citation>
    <scope>NUCLEOTIDE SEQUENCE</scope>
    <source>
        <strain evidence="7">RSA 476</strain>
    </source>
</reference>
<dbReference type="InterPro" id="IPR009675">
    <property type="entry name" value="TPX2_fam"/>
</dbReference>
<evidence type="ECO:0000313" key="7">
    <source>
        <dbReference type="EMBL" id="KAJ2863647.1"/>
    </source>
</evidence>
<dbReference type="PANTHER" id="PTHR14326">
    <property type="entry name" value="TARGETING PROTEIN FOR XKLP2"/>
    <property type="match status" value="1"/>
</dbReference>
<feature type="region of interest" description="Disordered" evidence="5">
    <location>
        <begin position="1"/>
        <end position="42"/>
    </location>
</feature>
<dbReference type="PANTHER" id="PTHR14326:SF44">
    <property type="entry name" value="TARGETING PROTEIN FOR XKLP2"/>
    <property type="match status" value="1"/>
</dbReference>
<name>A0A9W8IJE1_9FUNG</name>
<feature type="compositionally biased region" description="Basic and acidic residues" evidence="5">
    <location>
        <begin position="112"/>
        <end position="121"/>
    </location>
</feature>
<gene>
    <name evidence="7" type="ORF">GGH94_003461</name>
</gene>
<keyword evidence="8" id="KW-1185">Reference proteome</keyword>
<evidence type="ECO:0000256" key="5">
    <source>
        <dbReference type="SAM" id="MobiDB-lite"/>
    </source>
</evidence>
<protein>
    <recommendedName>
        <fullName evidence="6">TPX2 C-terminal domain-containing protein</fullName>
    </recommendedName>
</protein>
<feature type="compositionally biased region" description="Low complexity" evidence="5">
    <location>
        <begin position="1"/>
        <end position="17"/>
    </location>
</feature>
<sequence length="646" mass="72969">MTKARPSSRGSRLSLPRTPKRSSTRKQVEEVEDNDNDSDSRGLWDFEAPMYYDFANAKTPGQKADKWFAISRKTKSARLSGISFLSPDRKESLLPSRPSLSPSRIVVEADGRLTIDGDSASKKTPSSKKSQRVKDAELDTDEEIEFNNWKRAYSFPDSEDANADNDKDNSNKQPVVDDAKSTNIATEDDVRPAIPTKTASQSSIVRQRPAAAVNGTGKVTKRPTQVVAAKTLTIPIEGSRFMQPTKVAARRLSMKKRDKANQQAIAEVIAKSINRRLSQDAAAGLTVPKPFHFHESKPVRSVAQTETVSAPAAKQDAKLSKKAQDHLVAKLTSKRKPTGKADDVDEEEQENHPVSGSEVSTPPKKAQAKKPKLTMPMTPQFAKSKRVRREVTETVAGAVLDAKPAAKPKVNLAAPVLPHFSPPKRTVPQPFTFRSDAVAERHLLKLREDIAKLKAEEEALRQFRANPLPAFPTPKKPKRQAVELHVSPFHLQTDTRGDAYQRQLRERLEELEQRKRERMEFKARPIPPSIDQPFVPQPSAIPLTAIEEILLKTELRSEERRAYDEDRMERERIREEVLARKRLEEERREEEEIKRLRKILVHKAQPVRHYKQLVIKPSDRPLTVPKTPQWNIRSRQRSVTPTTPTH</sequence>
<dbReference type="GO" id="GO:0060236">
    <property type="term" value="P:regulation of mitotic spindle organization"/>
    <property type="evidence" value="ECO:0007669"/>
    <property type="project" value="InterPro"/>
</dbReference>
<proteinExistence type="inferred from homology"/>
<dbReference type="GO" id="GO:0005819">
    <property type="term" value="C:spindle"/>
    <property type="evidence" value="ECO:0007669"/>
    <property type="project" value="InterPro"/>
</dbReference>
<feature type="region of interest" description="Disordered" evidence="5">
    <location>
        <begin position="296"/>
        <end position="389"/>
    </location>
</feature>
<dbReference type="Pfam" id="PF06886">
    <property type="entry name" value="TPX2"/>
    <property type="match status" value="2"/>
</dbReference>
<feature type="compositionally biased region" description="Basic and acidic residues" evidence="5">
    <location>
        <begin position="315"/>
        <end position="328"/>
    </location>
</feature>
<evidence type="ECO:0000256" key="1">
    <source>
        <dbReference type="ARBA" id="ARBA00004245"/>
    </source>
</evidence>
<dbReference type="InterPro" id="IPR027329">
    <property type="entry name" value="TPX2_C"/>
</dbReference>
<comment type="subcellular location">
    <subcellularLocation>
        <location evidence="1">Cytoplasm</location>
        <location evidence="1">Cytoskeleton</location>
    </subcellularLocation>
</comment>
<keyword evidence="4" id="KW-0206">Cytoskeleton</keyword>
<dbReference type="AlphaFoldDB" id="A0A9W8IJE1"/>